<reference evidence="1" key="1">
    <citation type="journal article" date="2015" name="Nature">
        <title>Complex archaea that bridge the gap between prokaryotes and eukaryotes.</title>
        <authorList>
            <person name="Spang A."/>
            <person name="Saw J.H."/>
            <person name="Jorgensen S.L."/>
            <person name="Zaremba-Niedzwiedzka K."/>
            <person name="Martijn J."/>
            <person name="Lind A.E."/>
            <person name="van Eijk R."/>
            <person name="Schleper C."/>
            <person name="Guy L."/>
            <person name="Ettema T.J."/>
        </authorList>
    </citation>
    <scope>NUCLEOTIDE SEQUENCE</scope>
</reference>
<proteinExistence type="predicted"/>
<accession>A0A0F9VG29</accession>
<dbReference type="EMBL" id="LAZR01000361">
    <property type="protein sequence ID" value="KKN72476.1"/>
    <property type="molecule type" value="Genomic_DNA"/>
</dbReference>
<name>A0A0F9VG29_9ZZZZ</name>
<evidence type="ECO:0000313" key="1">
    <source>
        <dbReference type="EMBL" id="KKN72476.1"/>
    </source>
</evidence>
<dbReference type="AlphaFoldDB" id="A0A0F9VG29"/>
<protein>
    <submittedName>
        <fullName evidence="1">Uncharacterized protein</fullName>
    </submittedName>
</protein>
<sequence length="35" mass="4133">MKTYYYCALYGCHNIVLGFGKLCKTHQKEYDGLDR</sequence>
<organism evidence="1">
    <name type="scientific">marine sediment metagenome</name>
    <dbReference type="NCBI Taxonomy" id="412755"/>
    <lineage>
        <taxon>unclassified sequences</taxon>
        <taxon>metagenomes</taxon>
        <taxon>ecological metagenomes</taxon>
    </lineage>
</organism>
<gene>
    <name evidence="1" type="ORF">LCGC14_0409800</name>
</gene>
<comment type="caution">
    <text evidence="1">The sequence shown here is derived from an EMBL/GenBank/DDBJ whole genome shotgun (WGS) entry which is preliminary data.</text>
</comment>